<dbReference type="PROSITE" id="PS51450">
    <property type="entry name" value="LRR"/>
    <property type="match status" value="1"/>
</dbReference>
<dbReference type="GO" id="GO:0005737">
    <property type="term" value="C:cytoplasm"/>
    <property type="evidence" value="ECO:0007669"/>
    <property type="project" value="TreeGrafter"/>
</dbReference>
<reference evidence="3 4" key="1">
    <citation type="submission" date="2022-05" db="EMBL/GenBank/DDBJ databases">
        <authorList>
            <consortium name="Genoscope - CEA"/>
            <person name="William W."/>
        </authorList>
    </citation>
    <scope>NUCLEOTIDE SEQUENCE [LARGE SCALE GENOMIC DNA]</scope>
</reference>
<keyword evidence="2" id="KW-0677">Repeat</keyword>
<organism evidence="3 4">
    <name type="scientific">Pocillopora meandrina</name>
    <dbReference type="NCBI Taxonomy" id="46732"/>
    <lineage>
        <taxon>Eukaryota</taxon>
        <taxon>Metazoa</taxon>
        <taxon>Cnidaria</taxon>
        <taxon>Anthozoa</taxon>
        <taxon>Hexacorallia</taxon>
        <taxon>Scleractinia</taxon>
        <taxon>Astrocoeniina</taxon>
        <taxon>Pocilloporidae</taxon>
        <taxon>Pocillopora</taxon>
    </lineage>
</organism>
<comment type="caution">
    <text evidence="3">The sequence shown here is derived from an EMBL/GenBank/DDBJ whole genome shotgun (WGS) entry which is preliminary data.</text>
</comment>
<dbReference type="EMBL" id="CALNXJ010000035">
    <property type="protein sequence ID" value="CAH3141489.1"/>
    <property type="molecule type" value="Genomic_DNA"/>
</dbReference>
<keyword evidence="1" id="KW-0433">Leucine-rich repeat</keyword>
<dbReference type="InterPro" id="IPR003591">
    <property type="entry name" value="Leu-rich_rpt_typical-subtyp"/>
</dbReference>
<proteinExistence type="predicted"/>
<keyword evidence="4" id="KW-1185">Reference proteome</keyword>
<dbReference type="Gene3D" id="3.80.10.10">
    <property type="entry name" value="Ribonuclease Inhibitor"/>
    <property type="match status" value="1"/>
</dbReference>
<sequence length="274" mass="31710">MDRILEPFRNIISFLFGRGLTSNPTKISLSDVDLTSEQEEDVGRILEAYKNPLKVQQFILEGKQICSIPIQLCSFSNLQKIILRGNQLTDISWWVIYLKQLKELDLSFNALESFPRIIAYIPTLEVLSVRGNYITYLPTELLNLPSLTSLDVRENPLTSPPSEIVEQGLQSIFDYLKKRKTRRNLFCNFKPWFCEDKGPVIAEVSTLFELSIKCILDCHIDFLSAGHLPPRLKSNLEENRKEEQSSIFICKCNMCKKYFSNKFRFEIHDCSVVQ</sequence>
<dbReference type="Pfam" id="PF13855">
    <property type="entry name" value="LRR_8"/>
    <property type="match status" value="1"/>
</dbReference>
<evidence type="ECO:0000256" key="1">
    <source>
        <dbReference type="ARBA" id="ARBA00022614"/>
    </source>
</evidence>
<evidence type="ECO:0000256" key="2">
    <source>
        <dbReference type="ARBA" id="ARBA00022737"/>
    </source>
</evidence>
<dbReference type="AlphaFoldDB" id="A0AAU9XA87"/>
<protein>
    <recommendedName>
        <fullName evidence="5">Leucine-rich repeat-containing protein 69</fullName>
    </recommendedName>
</protein>
<dbReference type="PANTHER" id="PTHR48051:SF1">
    <property type="entry name" value="RAS SUPPRESSOR PROTEIN 1"/>
    <property type="match status" value="1"/>
</dbReference>
<dbReference type="InterPro" id="IPR001611">
    <property type="entry name" value="Leu-rich_rpt"/>
</dbReference>
<dbReference type="SMART" id="SM00369">
    <property type="entry name" value="LRR_TYP"/>
    <property type="match status" value="3"/>
</dbReference>
<dbReference type="InterPro" id="IPR050216">
    <property type="entry name" value="LRR_domain-containing"/>
</dbReference>
<dbReference type="InterPro" id="IPR032675">
    <property type="entry name" value="LRR_dom_sf"/>
</dbReference>
<accession>A0AAU9XA87</accession>
<dbReference type="SUPFAM" id="SSF52075">
    <property type="entry name" value="Outer arm dynein light chain 1"/>
    <property type="match status" value="1"/>
</dbReference>
<name>A0AAU9XA87_9CNID</name>
<dbReference type="PANTHER" id="PTHR48051">
    <property type="match status" value="1"/>
</dbReference>
<dbReference type="Proteomes" id="UP001159428">
    <property type="component" value="Unassembled WGS sequence"/>
</dbReference>
<evidence type="ECO:0000313" key="3">
    <source>
        <dbReference type="EMBL" id="CAH3141489.1"/>
    </source>
</evidence>
<gene>
    <name evidence="3" type="ORF">PMEA_00019749</name>
</gene>
<evidence type="ECO:0008006" key="5">
    <source>
        <dbReference type="Google" id="ProtNLM"/>
    </source>
</evidence>
<evidence type="ECO:0000313" key="4">
    <source>
        <dbReference type="Proteomes" id="UP001159428"/>
    </source>
</evidence>